<organism evidence="2">
    <name type="scientific">Siphoviridae sp. ctv2R2</name>
    <dbReference type="NCBI Taxonomy" id="2823609"/>
    <lineage>
        <taxon>Viruses</taxon>
        <taxon>Duplodnaviria</taxon>
        <taxon>Heunggongvirae</taxon>
        <taxon>Uroviricota</taxon>
        <taxon>Caudoviricetes</taxon>
    </lineage>
</organism>
<dbReference type="EMBL" id="BK014664">
    <property type="protein sequence ID" value="DAD66926.1"/>
    <property type="molecule type" value="Genomic_DNA"/>
</dbReference>
<feature type="transmembrane region" description="Helical" evidence="1">
    <location>
        <begin position="12"/>
        <end position="35"/>
    </location>
</feature>
<name>A0A8S5LAK8_9CAUD</name>
<proteinExistence type="predicted"/>
<accession>A0A8S5LAK8</accession>
<evidence type="ECO:0000313" key="2">
    <source>
        <dbReference type="EMBL" id="DAD66926.1"/>
    </source>
</evidence>
<protein>
    <submittedName>
        <fullName evidence="2">Uncharacterized protein</fullName>
    </submittedName>
</protein>
<sequence length="55" mass="5930">MIVATSSTVYTISSGSLFIVAIFISLLLSLIYFLLGSWHNTNIVMQIIAVIAIAV</sequence>
<evidence type="ECO:0000256" key="1">
    <source>
        <dbReference type="SAM" id="Phobius"/>
    </source>
</evidence>
<keyword evidence="1" id="KW-0472">Membrane</keyword>
<keyword evidence="1" id="KW-1133">Transmembrane helix</keyword>
<keyword evidence="1" id="KW-0812">Transmembrane</keyword>
<reference evidence="2" key="1">
    <citation type="journal article" date="2021" name="Proc. Natl. Acad. Sci. U.S.A.">
        <title>A Catalog of Tens of Thousands of Viruses from Human Metagenomes Reveals Hidden Associations with Chronic Diseases.</title>
        <authorList>
            <person name="Tisza M.J."/>
            <person name="Buck C.B."/>
        </authorList>
    </citation>
    <scope>NUCLEOTIDE SEQUENCE</scope>
    <source>
        <strain evidence="2">Ctv2R2</strain>
    </source>
</reference>